<reference evidence="2" key="1">
    <citation type="journal article" date="2020" name="Stud. Mycol.">
        <title>101 Dothideomycetes genomes: a test case for predicting lifestyles and emergence of pathogens.</title>
        <authorList>
            <person name="Haridas S."/>
            <person name="Albert R."/>
            <person name="Binder M."/>
            <person name="Bloem J."/>
            <person name="Labutti K."/>
            <person name="Salamov A."/>
            <person name="Andreopoulos B."/>
            <person name="Baker S."/>
            <person name="Barry K."/>
            <person name="Bills G."/>
            <person name="Bluhm B."/>
            <person name="Cannon C."/>
            <person name="Castanera R."/>
            <person name="Culley D."/>
            <person name="Daum C."/>
            <person name="Ezra D."/>
            <person name="Gonzalez J."/>
            <person name="Henrissat B."/>
            <person name="Kuo A."/>
            <person name="Liang C."/>
            <person name="Lipzen A."/>
            <person name="Lutzoni F."/>
            <person name="Magnuson J."/>
            <person name="Mondo S."/>
            <person name="Nolan M."/>
            <person name="Ohm R."/>
            <person name="Pangilinan J."/>
            <person name="Park H.-J."/>
            <person name="Ramirez L."/>
            <person name="Alfaro M."/>
            <person name="Sun H."/>
            <person name="Tritt A."/>
            <person name="Yoshinaga Y."/>
            <person name="Zwiers L.-H."/>
            <person name="Turgeon B."/>
            <person name="Goodwin S."/>
            <person name="Spatafora J."/>
            <person name="Crous P."/>
            <person name="Grigoriev I."/>
        </authorList>
    </citation>
    <scope>NUCLEOTIDE SEQUENCE</scope>
    <source>
        <strain evidence="2">CBS 123094</strain>
    </source>
</reference>
<keyword evidence="3" id="KW-1185">Reference proteome</keyword>
<evidence type="ECO:0000313" key="2">
    <source>
        <dbReference type="EMBL" id="KAF2007841.1"/>
    </source>
</evidence>
<dbReference type="AlphaFoldDB" id="A0A6A5X4S2"/>
<evidence type="ECO:0000256" key="1">
    <source>
        <dbReference type="SAM" id="MobiDB-lite"/>
    </source>
</evidence>
<organism evidence="2 3">
    <name type="scientific">Amniculicola lignicola CBS 123094</name>
    <dbReference type="NCBI Taxonomy" id="1392246"/>
    <lineage>
        <taxon>Eukaryota</taxon>
        <taxon>Fungi</taxon>
        <taxon>Dikarya</taxon>
        <taxon>Ascomycota</taxon>
        <taxon>Pezizomycotina</taxon>
        <taxon>Dothideomycetes</taxon>
        <taxon>Pleosporomycetidae</taxon>
        <taxon>Pleosporales</taxon>
        <taxon>Amniculicolaceae</taxon>
        <taxon>Amniculicola</taxon>
    </lineage>
</organism>
<feature type="region of interest" description="Disordered" evidence="1">
    <location>
        <begin position="257"/>
        <end position="339"/>
    </location>
</feature>
<protein>
    <recommendedName>
        <fullName evidence="4">SET domain-containing protein</fullName>
    </recommendedName>
</protein>
<proteinExistence type="predicted"/>
<gene>
    <name evidence="2" type="ORF">P154DRAFT_558224</name>
</gene>
<feature type="compositionally biased region" description="Acidic residues" evidence="1">
    <location>
        <begin position="281"/>
        <end position="332"/>
    </location>
</feature>
<dbReference type="EMBL" id="ML977556">
    <property type="protein sequence ID" value="KAF2007841.1"/>
    <property type="molecule type" value="Genomic_DNA"/>
</dbReference>
<feature type="compositionally biased region" description="Basic and acidic residues" evidence="1">
    <location>
        <begin position="257"/>
        <end position="273"/>
    </location>
</feature>
<evidence type="ECO:0008006" key="4">
    <source>
        <dbReference type="Google" id="ProtNLM"/>
    </source>
</evidence>
<accession>A0A6A5X4S2</accession>
<name>A0A6A5X4S2_9PLEO</name>
<sequence length="559" mass="63843">MDKALESIDTEVLKAERNVDRSDISDDAGRELSDCLRYLRCITTLPDEPEIVKEIIDAVKLIQAEGLTSSPVFQAALQSQRTVLEATLGSGPIETDGDVESVHKIINLFDRTICAKLDRKLGSIIWSDLYTLRRHLPGLSKEVLQEVKAIFRLLLDHDTKSGYNENERNALRLGVRGCTKAIMATKKRQIQEHVYTIALNAWFDGRQGASPLYTIRESTTHRANVEFLCYRERSKGNRIIARTTQEVLVGQELLVHHTQDSREESERAAHQVPKDTSVTPNEDEANAEDESESEDESDYEETAEDESEDKIEDESEDEIEDESEDEIEDESNIEANAEGRGGYEFFLTGSPYYARPKVHDIMIASPGPHPMNKIVAQYVAKYGKGRGPVKRHDEDNCKEELWEPEEKLKEILSERINSFGVIVSDKLRLWNHEMTLPDTTKALIKKYPDAGINETKLLDKLNYLRGKDNNPKFYQECFQDIEQPARIHHRIVQACNSGHATFSTIQKLFKGLLPRNFDLKGFVKESKCFVLYQVNARKRQYAYEHNDDVCKYKGQEVSL</sequence>
<dbReference type="Proteomes" id="UP000799779">
    <property type="component" value="Unassembled WGS sequence"/>
</dbReference>
<evidence type="ECO:0000313" key="3">
    <source>
        <dbReference type="Proteomes" id="UP000799779"/>
    </source>
</evidence>